<evidence type="ECO:0000256" key="1">
    <source>
        <dbReference type="SAM" id="SignalP"/>
    </source>
</evidence>
<feature type="chain" id="PRO_5012729357" evidence="1">
    <location>
        <begin position="22"/>
        <end position="352"/>
    </location>
</feature>
<dbReference type="KEGG" id="psac:PSM36_1245"/>
<dbReference type="EMBL" id="LT605205">
    <property type="protein sequence ID" value="SCD20069.1"/>
    <property type="molecule type" value="Genomic_DNA"/>
</dbReference>
<organism evidence="2 3">
    <name type="scientific">Proteiniphilum saccharofermentans</name>
    <dbReference type="NCBI Taxonomy" id="1642647"/>
    <lineage>
        <taxon>Bacteria</taxon>
        <taxon>Pseudomonadati</taxon>
        <taxon>Bacteroidota</taxon>
        <taxon>Bacteroidia</taxon>
        <taxon>Bacteroidales</taxon>
        <taxon>Dysgonomonadaceae</taxon>
        <taxon>Proteiniphilum</taxon>
    </lineage>
</organism>
<dbReference type="Proteomes" id="UP000187464">
    <property type="component" value="Chromosome I"/>
</dbReference>
<gene>
    <name evidence="2" type="ORF">PSM36_1245</name>
</gene>
<keyword evidence="3" id="KW-1185">Reference proteome</keyword>
<protein>
    <submittedName>
        <fullName evidence="2">Putative secreted protein</fullName>
    </submittedName>
</protein>
<dbReference type="RefSeq" id="WP_076929777.1">
    <property type="nucleotide sequence ID" value="NZ_LT605205.1"/>
</dbReference>
<evidence type="ECO:0000313" key="2">
    <source>
        <dbReference type="EMBL" id="SCD20069.1"/>
    </source>
</evidence>
<reference evidence="2 3" key="1">
    <citation type="submission" date="2016-08" db="EMBL/GenBank/DDBJ databases">
        <authorList>
            <person name="Seilhamer J.J."/>
        </authorList>
    </citation>
    <scope>NUCLEOTIDE SEQUENCE [LARGE SCALE GENOMIC DNA]</scope>
    <source>
        <strain evidence="2">M3/6</strain>
    </source>
</reference>
<proteinExistence type="predicted"/>
<name>A0A1R3T1W9_9BACT</name>
<dbReference type="PROSITE" id="PS51257">
    <property type="entry name" value="PROKAR_LIPOPROTEIN"/>
    <property type="match status" value="1"/>
</dbReference>
<dbReference type="AlphaFoldDB" id="A0A1R3T1W9"/>
<sequence>MKKIFYLMGISALFLVTSCNNDEIPQSSVPEAKKTYLPTIQGNLGKFTETTTRAGVVEENDDPVGNGESFYWSNGDQVKLLFYKDGILEDDPIEIIYQAVVEENEKPSRCEFVPVDGAEGLEVGSYTVYGLYPASGWTLGVVTGPDGNPLSGEFYKATMVSIAPIENEESSSYLTPNIFMKAKATGVVIEDEGASSPISLQYKQLGGILRIHLRNENQPLFPKLSRFEIAKVANGGVNGLIPEDLRPFFNTQGYLENIDDDALTPATYWQISTVTINMHESAPTEEFDFFIPILATDPFEGNDVLYLRAIYVNSEDEEMDPAFLRIFSNTNAVLQNGFKAGKSYYFNLTGWE</sequence>
<evidence type="ECO:0000313" key="3">
    <source>
        <dbReference type="Proteomes" id="UP000187464"/>
    </source>
</evidence>
<keyword evidence="1" id="KW-0732">Signal</keyword>
<dbReference type="STRING" id="1642647.PSM36_1245"/>
<feature type="signal peptide" evidence="1">
    <location>
        <begin position="1"/>
        <end position="21"/>
    </location>
</feature>
<accession>A0A1R3T1W9</accession>